<dbReference type="GeneTree" id="ENSGT00530000063632"/>
<keyword evidence="12 17" id="KW-0464">Manganese</keyword>
<keyword evidence="9" id="KW-1133">Transmembrane helix</keyword>
<dbReference type="InterPro" id="IPR029044">
    <property type="entry name" value="Nucleotide-diphossugar_trans"/>
</dbReference>
<gene>
    <name evidence="19" type="primary">MGAT1</name>
</gene>
<evidence type="ECO:0000313" key="19">
    <source>
        <dbReference type="Ensembl" id="ENSCJPP00005001841.1"/>
    </source>
</evidence>
<comment type="similarity">
    <text evidence="3 17">Belongs to the glycosyltransferase 13 family.</text>
</comment>
<evidence type="ECO:0000256" key="10">
    <source>
        <dbReference type="ARBA" id="ARBA00023034"/>
    </source>
</evidence>
<feature type="compositionally biased region" description="Low complexity" evidence="18">
    <location>
        <begin position="1"/>
        <end position="12"/>
    </location>
</feature>
<evidence type="ECO:0000256" key="12">
    <source>
        <dbReference type="ARBA" id="ARBA00023211"/>
    </source>
</evidence>
<dbReference type="EC" id="2.4.1.101" evidence="14 17"/>
<evidence type="ECO:0000313" key="20">
    <source>
        <dbReference type="Proteomes" id="UP000694412"/>
    </source>
</evidence>
<evidence type="ECO:0000256" key="1">
    <source>
        <dbReference type="ARBA" id="ARBA00004323"/>
    </source>
</evidence>
<organism evidence="19 20">
    <name type="scientific">Coturnix japonica</name>
    <name type="common">Japanese quail</name>
    <name type="synonym">Coturnix coturnix japonica</name>
    <dbReference type="NCBI Taxonomy" id="93934"/>
    <lineage>
        <taxon>Eukaryota</taxon>
        <taxon>Metazoa</taxon>
        <taxon>Chordata</taxon>
        <taxon>Craniata</taxon>
        <taxon>Vertebrata</taxon>
        <taxon>Euteleostomi</taxon>
        <taxon>Archelosauria</taxon>
        <taxon>Archosauria</taxon>
        <taxon>Dinosauria</taxon>
        <taxon>Saurischia</taxon>
        <taxon>Theropoda</taxon>
        <taxon>Coelurosauria</taxon>
        <taxon>Aves</taxon>
        <taxon>Neognathae</taxon>
        <taxon>Galloanserae</taxon>
        <taxon>Galliformes</taxon>
        <taxon>Phasianidae</taxon>
        <taxon>Perdicinae</taxon>
        <taxon>Coturnix</taxon>
    </lineage>
</organism>
<dbReference type="Gene3D" id="3.90.550.10">
    <property type="entry name" value="Spore Coat Polysaccharide Biosynthesis Protein SpsA, Chain A"/>
    <property type="match status" value="2"/>
</dbReference>
<evidence type="ECO:0000256" key="8">
    <source>
        <dbReference type="ARBA" id="ARBA00022968"/>
    </source>
</evidence>
<dbReference type="GO" id="GO:0003827">
    <property type="term" value="F:alpha-1,3-mannosylglycoprotein 2-beta-N-acetylglucosaminyltransferase activity"/>
    <property type="evidence" value="ECO:0007669"/>
    <property type="project" value="UniProtKB-UniRule"/>
</dbReference>
<evidence type="ECO:0000256" key="7">
    <source>
        <dbReference type="ARBA" id="ARBA00022723"/>
    </source>
</evidence>
<proteinExistence type="inferred from homology"/>
<dbReference type="InterPro" id="IPR004139">
    <property type="entry name" value="Glyco_trans_13"/>
</dbReference>
<keyword evidence="4 17" id="KW-0328">Glycosyltransferase</keyword>
<dbReference type="Gene3D" id="3.10.180.20">
    <property type="entry name" value="N-Acetylglucosaminyltransferase I, Domain 2"/>
    <property type="match status" value="1"/>
</dbReference>
<evidence type="ECO:0000256" key="5">
    <source>
        <dbReference type="ARBA" id="ARBA00022679"/>
    </source>
</evidence>
<comment type="cofactor">
    <cofactor evidence="17">
        <name>Mn(2+)</name>
        <dbReference type="ChEBI" id="CHEBI:29035"/>
    </cofactor>
    <text evidence="17">The cofactor is mostly bound to the substrate.</text>
</comment>
<dbReference type="AlphaFoldDB" id="A0A8C2SPG6"/>
<dbReference type="Ensembl" id="ENSCJPT00005003149.1">
    <property type="protein sequence ID" value="ENSCJPP00005001841.1"/>
    <property type="gene ID" value="ENSCJPG00005001888.1"/>
</dbReference>
<dbReference type="FunFam" id="3.10.180.20:FF:000001">
    <property type="entry name" value="alpha-1,3-mannosyl-glycoprotein 2-beta-N-acetylglucosaminyltransferase"/>
    <property type="match status" value="1"/>
</dbReference>
<dbReference type="PANTHER" id="PTHR10468">
    <property type="entry name" value="PROTEIN O-LINKED-MANNOSE BETA-1,2-N-ACETYLGLUCOSAMINYLTRANSFERASE 1/ALPHA-1,3-MANNOSYL-GLYCOPROTEIN 2-BETA-N-ACETYLGLUCOSAMINYLTRANSFERASE"/>
    <property type="match status" value="1"/>
</dbReference>
<protein>
    <recommendedName>
        <fullName evidence="14 17">Alpha-1,3-mannosyl-glycoprotein 2-beta-N-acetylglucosaminyltransferase</fullName>
        <shortName evidence="17">GNT-I</shortName>
        <shortName evidence="17">GlcNAc-T I</shortName>
        <ecNumber evidence="14 17">2.4.1.101</ecNumber>
    </recommendedName>
    <alternativeName>
        <fullName evidence="15 17">N-glycosyl-oligosaccharide-glycoprotein N-acetylglucosaminyltransferase I</fullName>
    </alternativeName>
</protein>
<feature type="compositionally biased region" description="Pro residues" evidence="18">
    <location>
        <begin position="13"/>
        <end position="35"/>
    </location>
</feature>
<evidence type="ECO:0000256" key="13">
    <source>
        <dbReference type="ARBA" id="ARBA00037706"/>
    </source>
</evidence>
<keyword evidence="8 17" id="KW-0735">Signal-anchor</keyword>
<comment type="catalytic activity">
    <reaction evidence="16 17">
        <text>N(4)-(alpha-D-Man-(1-&gt;3)-[alpha-D-Man-(1-&gt;3)-[alpha-D-Man-(1-&gt;6)]-alpha-D-Man-(1-&gt;6)]-beta-D-Man-(1-&gt;4)-beta-D-GlcNAc-(1-&gt;4)-beta-D-GlcNAc)-L-asparaginyl-[protein] (N-glucan mannose isomer 5A1,2) + UDP-N-acetyl-alpha-D-glucosamine = N(4)-{beta-D-GlcNAc-(1-&gt;2)-alpha-D-Man-(1-&gt;3)-[alpha-D-Man-(1-&gt;3)-[alpha-D-Man-(1-&gt;6)]-alpha-D-Man-(1-&gt;6)]-beta-D-Man-(1-&gt;4)-beta-D-GlcNAc-(1-&gt;4)-beta-D-GlcNAc}-L-asparaginyl-[protein] + UDP + H(+)</text>
        <dbReference type="Rhea" id="RHEA:11456"/>
        <dbReference type="Rhea" id="RHEA-COMP:14367"/>
        <dbReference type="Rhea" id="RHEA-COMP:14368"/>
        <dbReference type="ChEBI" id="CHEBI:15378"/>
        <dbReference type="ChEBI" id="CHEBI:57705"/>
        <dbReference type="ChEBI" id="CHEBI:58223"/>
        <dbReference type="ChEBI" id="CHEBI:59087"/>
        <dbReference type="ChEBI" id="CHEBI:60625"/>
        <dbReference type="EC" id="2.4.1.101"/>
    </reaction>
</comment>
<keyword evidence="10 17" id="KW-0333">Golgi apparatus</keyword>
<evidence type="ECO:0000256" key="16">
    <source>
        <dbReference type="ARBA" id="ARBA00049421"/>
    </source>
</evidence>
<evidence type="ECO:0000256" key="14">
    <source>
        <dbReference type="ARBA" id="ARBA00038949"/>
    </source>
</evidence>
<keyword evidence="6" id="KW-0812">Transmembrane</keyword>
<reference evidence="19" key="1">
    <citation type="submission" date="2025-08" db="UniProtKB">
        <authorList>
            <consortium name="Ensembl"/>
        </authorList>
    </citation>
    <scope>IDENTIFICATION</scope>
</reference>
<comment type="pathway">
    <text evidence="2 17">Protein modification; protein glycosylation.</text>
</comment>
<evidence type="ECO:0000256" key="3">
    <source>
        <dbReference type="ARBA" id="ARBA00006492"/>
    </source>
</evidence>
<evidence type="ECO:0000256" key="9">
    <source>
        <dbReference type="ARBA" id="ARBA00022989"/>
    </source>
</evidence>
<keyword evidence="20" id="KW-1185">Reference proteome</keyword>
<dbReference type="Proteomes" id="UP000694412">
    <property type="component" value="Unassembled WGS sequence"/>
</dbReference>
<dbReference type="SUPFAM" id="SSF53448">
    <property type="entry name" value="Nucleotide-diphospho-sugar transferases"/>
    <property type="match status" value="1"/>
</dbReference>
<sequence length="385" mass="43720">MDPNKAPMAAPRDPAPTPPHPLHPPPTPALLPALPLPEQPLSVTSLPVPDESQLPLPVLVLACDRSSVRRCLDSLLRYRPSATRFPILVSQDCQHPETAAAISSYGDAITRLHPPPHPDPLPVPPEHRKFAGYYKIARHYRWALGHVFNTLHFRAALPLLRSDPSLWCASAWHDNGKERLVDPSRPELLYRTDFFPGLGWLLTSELWAELEPKWPPAFWDDWMRQPEQRRDRACVRPEVSRTVTFGRKGVSHGQFYEQHLRYMLLNRRFVPFTNIDMAYLHRERYDTEWERQLREAQPGELRDLTEINGKTGLNGDSTGSKAAIRIHYHNRESFRAAAKALGIMDDMKAGVPRAAYKGVVTVVFNGRRVYLAPGNGWGGYDPAWG</sequence>
<reference evidence="19" key="2">
    <citation type="submission" date="2025-09" db="UniProtKB">
        <authorList>
            <consortium name="Ensembl"/>
        </authorList>
    </citation>
    <scope>IDENTIFICATION</scope>
</reference>
<dbReference type="Pfam" id="PF03071">
    <property type="entry name" value="GNT-I"/>
    <property type="match status" value="1"/>
</dbReference>
<evidence type="ECO:0000256" key="4">
    <source>
        <dbReference type="ARBA" id="ARBA00022676"/>
    </source>
</evidence>
<evidence type="ECO:0000256" key="18">
    <source>
        <dbReference type="SAM" id="MobiDB-lite"/>
    </source>
</evidence>
<accession>A0A8C2SPG6</accession>
<keyword evidence="5" id="KW-0808">Transferase</keyword>
<keyword evidence="11" id="KW-0472">Membrane</keyword>
<comment type="function">
    <text evidence="13 17">Initiates complex N-linked carbohydrate formation. Essential for the conversion of high-mannose to hybrid and complex N-glycans.</text>
</comment>
<dbReference type="GO" id="GO:0018279">
    <property type="term" value="P:protein N-linked glycosylation via asparagine"/>
    <property type="evidence" value="ECO:0007669"/>
    <property type="project" value="Ensembl"/>
</dbReference>
<dbReference type="InterPro" id="IPR052261">
    <property type="entry name" value="Glycosyltransferase_13"/>
</dbReference>
<dbReference type="PANTHER" id="PTHR10468:SF0">
    <property type="entry name" value="ALPHA-1,3-MANNOSYL-GLYCOPROTEIN 2-BETA-N-ACETYLGLUCOSAMINYLTRANSFERASE"/>
    <property type="match status" value="1"/>
</dbReference>
<comment type="subcellular location">
    <subcellularLocation>
        <location evidence="1 17">Golgi apparatus membrane</location>
        <topology evidence="1 17">Single-pass type II membrane protein</topology>
    </subcellularLocation>
</comment>
<evidence type="ECO:0000256" key="17">
    <source>
        <dbReference type="RuleBase" id="RU368119"/>
    </source>
</evidence>
<dbReference type="UniPathway" id="UPA00378"/>
<evidence type="ECO:0000256" key="15">
    <source>
        <dbReference type="ARBA" id="ARBA00041712"/>
    </source>
</evidence>
<feature type="region of interest" description="Disordered" evidence="18">
    <location>
        <begin position="1"/>
        <end position="35"/>
    </location>
</feature>
<name>A0A8C2SPG6_COTJA</name>
<evidence type="ECO:0000256" key="11">
    <source>
        <dbReference type="ARBA" id="ARBA00023136"/>
    </source>
</evidence>
<keyword evidence="7 17" id="KW-0479">Metal-binding</keyword>
<dbReference type="GO" id="GO:0030145">
    <property type="term" value="F:manganese ion binding"/>
    <property type="evidence" value="ECO:0007669"/>
    <property type="project" value="UniProtKB-UniRule"/>
</dbReference>
<dbReference type="GO" id="GO:0000139">
    <property type="term" value="C:Golgi membrane"/>
    <property type="evidence" value="ECO:0007669"/>
    <property type="project" value="UniProtKB-SubCell"/>
</dbReference>
<evidence type="ECO:0000256" key="6">
    <source>
        <dbReference type="ARBA" id="ARBA00022692"/>
    </source>
</evidence>
<evidence type="ECO:0000256" key="2">
    <source>
        <dbReference type="ARBA" id="ARBA00004922"/>
    </source>
</evidence>